<sequence>MPEPQRHLGDVVTGEGGDPGKLLDRIVSGCFAVLLGAMALYGAVTILQDIWLSLCVLAFVLVVGVGLWLGFRRWRGW</sequence>
<keyword evidence="3" id="KW-1185">Reference proteome</keyword>
<accession>A0A563DXD3</accession>
<proteinExistence type="predicted"/>
<dbReference type="EMBL" id="VCQV01000029">
    <property type="protein sequence ID" value="TWP34344.1"/>
    <property type="molecule type" value="Genomic_DNA"/>
</dbReference>
<name>A0A563DXD3_9MICO</name>
<feature type="transmembrane region" description="Helical" evidence="1">
    <location>
        <begin position="50"/>
        <end position="71"/>
    </location>
</feature>
<evidence type="ECO:0000313" key="3">
    <source>
        <dbReference type="Proteomes" id="UP000320244"/>
    </source>
</evidence>
<protein>
    <recommendedName>
        <fullName evidence="4">DUF4175 domain-containing protein</fullName>
    </recommendedName>
</protein>
<evidence type="ECO:0000313" key="2">
    <source>
        <dbReference type="EMBL" id="TWP34344.1"/>
    </source>
</evidence>
<keyword evidence="1" id="KW-0472">Membrane</keyword>
<keyword evidence="1" id="KW-0812">Transmembrane</keyword>
<organism evidence="2 3">
    <name type="scientific">Leekyejoonella antrihumi</name>
    <dbReference type="NCBI Taxonomy" id="1660198"/>
    <lineage>
        <taxon>Bacteria</taxon>
        <taxon>Bacillati</taxon>
        <taxon>Actinomycetota</taxon>
        <taxon>Actinomycetes</taxon>
        <taxon>Micrococcales</taxon>
        <taxon>Dermacoccaceae</taxon>
        <taxon>Leekyejoonella</taxon>
    </lineage>
</organism>
<reference evidence="2 3" key="1">
    <citation type="submission" date="2019-05" db="EMBL/GenBank/DDBJ databases">
        <authorList>
            <person name="Lee S.D."/>
        </authorList>
    </citation>
    <scope>NUCLEOTIDE SEQUENCE [LARGE SCALE GENOMIC DNA]</scope>
    <source>
        <strain evidence="2 3">C5-26</strain>
    </source>
</reference>
<reference evidence="2 3" key="2">
    <citation type="submission" date="2019-08" db="EMBL/GenBank/DDBJ databases">
        <title>Jejuicoccus antrihumi gen. nov., sp. nov., a new member of the family Dermacoccaceae isolated from a cave.</title>
        <authorList>
            <person name="Schumann P."/>
            <person name="Kim I.S."/>
        </authorList>
    </citation>
    <scope>NUCLEOTIDE SEQUENCE [LARGE SCALE GENOMIC DNA]</scope>
    <source>
        <strain evidence="2 3">C5-26</strain>
    </source>
</reference>
<comment type="caution">
    <text evidence="2">The sequence shown here is derived from an EMBL/GenBank/DDBJ whole genome shotgun (WGS) entry which is preliminary data.</text>
</comment>
<keyword evidence="1" id="KW-1133">Transmembrane helix</keyword>
<gene>
    <name evidence="2" type="ORF">FGL98_18110</name>
</gene>
<feature type="transmembrane region" description="Helical" evidence="1">
    <location>
        <begin position="26"/>
        <end position="44"/>
    </location>
</feature>
<dbReference type="OrthoDB" id="4744679at2"/>
<evidence type="ECO:0000256" key="1">
    <source>
        <dbReference type="SAM" id="Phobius"/>
    </source>
</evidence>
<evidence type="ECO:0008006" key="4">
    <source>
        <dbReference type="Google" id="ProtNLM"/>
    </source>
</evidence>
<dbReference type="Proteomes" id="UP000320244">
    <property type="component" value="Unassembled WGS sequence"/>
</dbReference>
<dbReference type="AlphaFoldDB" id="A0A563DXD3"/>